<dbReference type="InterPro" id="IPR038179">
    <property type="entry name" value="NigD-like_N_sf"/>
</dbReference>
<feature type="domain" description="NigD-like N-terminal OB" evidence="2">
    <location>
        <begin position="38"/>
        <end position="103"/>
    </location>
</feature>
<dbReference type="Gene3D" id="2.40.50.500">
    <property type="entry name" value="NigD-like N-terminal OB domain"/>
    <property type="match status" value="1"/>
</dbReference>
<feature type="chain" id="PRO_5006601989" description="NigD-like C-terminal beta sandwich domain-containing protein" evidence="1">
    <location>
        <begin position="25"/>
        <end position="245"/>
    </location>
</feature>
<dbReference type="Pfam" id="PF17415">
    <property type="entry name" value="NigD_C"/>
    <property type="match status" value="1"/>
</dbReference>
<dbReference type="Gene3D" id="2.60.40.2370">
    <property type="entry name" value="NigD-like, C-terminal beta sandwich domain"/>
    <property type="match status" value="1"/>
</dbReference>
<feature type="signal peptide" evidence="1">
    <location>
        <begin position="1"/>
        <end position="24"/>
    </location>
</feature>
<dbReference type="Pfam" id="PF12667">
    <property type="entry name" value="NigD_N"/>
    <property type="match status" value="1"/>
</dbReference>
<dbReference type="RefSeq" id="WP_025065367.1">
    <property type="nucleotide sequence ID" value="NZ_CAUPOR010000003.1"/>
</dbReference>
<dbReference type="OrthoDB" id="1016751at2"/>
<dbReference type="KEGG" id="peo:AS203_12195"/>
<accession>A0A0S2KP13</accession>
<proteinExistence type="predicted"/>
<dbReference type="Proteomes" id="UP000056252">
    <property type="component" value="Chromosome"/>
</dbReference>
<sequence length="245" mass="27578">MKKTFLAFCGICLVLCSVSFTSCLNEDNNDRSNFPNAIVTVKPATAKTSFYLQLDDSTVLRPVNMTKSPYGDKEVRAFVNFSVTEAGHSKRDYPVQVNWIDSILTKQTAPNLGDKNAETYGKDPVEIIKNWVTIAEDGYLTLRFRTYWSGRVSHKVNLVAGSNPKDPYEVVFYHHANGDIQGRVEDGVVAFRLSSLPDTQGKTVKLKLRWMSYSGEKTATFDYCTRKSSNNNRRISEGSFVKTLE</sequence>
<dbReference type="AlphaFoldDB" id="A0A0S2KP13"/>
<keyword evidence="5" id="KW-1185">Reference proteome</keyword>
<dbReference type="STRING" id="76123.AS203_12195"/>
<feature type="domain" description="NigD-like C-terminal" evidence="3">
    <location>
        <begin position="113"/>
        <end position="223"/>
    </location>
</feature>
<name>A0A0S2KP13_9BACT</name>
<dbReference type="InterPro" id="IPR035376">
    <property type="entry name" value="NigD_C"/>
</dbReference>
<gene>
    <name evidence="4" type="ORF">AS203_12195</name>
</gene>
<evidence type="ECO:0000256" key="1">
    <source>
        <dbReference type="SAM" id="SignalP"/>
    </source>
</evidence>
<dbReference type="EMBL" id="CP013195">
    <property type="protein sequence ID" value="ALO49743.1"/>
    <property type="molecule type" value="Genomic_DNA"/>
</dbReference>
<dbReference type="eggNOG" id="ENOG502Z82F">
    <property type="taxonomic scope" value="Bacteria"/>
</dbReference>
<evidence type="ECO:0000313" key="4">
    <source>
        <dbReference type="EMBL" id="ALO49743.1"/>
    </source>
</evidence>
<dbReference type="InterPro" id="IPR038143">
    <property type="entry name" value="NigD-like_C_dom_sf"/>
</dbReference>
<keyword evidence="1" id="KW-0732">Signal</keyword>
<organism evidence="4 5">
    <name type="scientific">Hoylesella enoeca</name>
    <dbReference type="NCBI Taxonomy" id="76123"/>
    <lineage>
        <taxon>Bacteria</taxon>
        <taxon>Pseudomonadati</taxon>
        <taxon>Bacteroidota</taxon>
        <taxon>Bacteroidia</taxon>
        <taxon>Bacteroidales</taxon>
        <taxon>Prevotellaceae</taxon>
        <taxon>Hoylesella</taxon>
    </lineage>
</organism>
<evidence type="ECO:0000313" key="5">
    <source>
        <dbReference type="Proteomes" id="UP000056252"/>
    </source>
</evidence>
<evidence type="ECO:0000259" key="2">
    <source>
        <dbReference type="Pfam" id="PF12667"/>
    </source>
</evidence>
<evidence type="ECO:0000259" key="3">
    <source>
        <dbReference type="Pfam" id="PF17415"/>
    </source>
</evidence>
<evidence type="ECO:0008006" key="6">
    <source>
        <dbReference type="Google" id="ProtNLM"/>
    </source>
</evidence>
<protein>
    <recommendedName>
        <fullName evidence="6">NigD-like C-terminal beta sandwich domain-containing protein</fullName>
    </recommendedName>
</protein>
<dbReference type="InterPro" id="IPR024299">
    <property type="entry name" value="NigD-like_OB_dom"/>
</dbReference>
<reference evidence="5" key="1">
    <citation type="submission" date="2015-11" db="EMBL/GenBank/DDBJ databases">
        <authorList>
            <person name="Holder M.E."/>
            <person name="Ajami N.J."/>
            <person name="Petrosino J.F."/>
        </authorList>
    </citation>
    <scope>NUCLEOTIDE SEQUENCE [LARGE SCALE GENOMIC DNA]</scope>
    <source>
        <strain evidence="5">F0113</strain>
    </source>
</reference>
<dbReference type="PROSITE" id="PS51257">
    <property type="entry name" value="PROKAR_LIPOPROTEIN"/>
    <property type="match status" value="1"/>
</dbReference>